<dbReference type="OMA" id="HESLLHM"/>
<dbReference type="EMBL" id="HF936498">
    <property type="protein sequence ID" value="CCX16672.1"/>
    <property type="molecule type" value="Genomic_DNA"/>
</dbReference>
<dbReference type="SMART" id="SM00066">
    <property type="entry name" value="GAL4"/>
    <property type="match status" value="1"/>
</dbReference>
<evidence type="ECO:0000256" key="3">
    <source>
        <dbReference type="ARBA" id="ARBA00023163"/>
    </source>
</evidence>
<dbReference type="Gene3D" id="4.10.240.10">
    <property type="entry name" value="Zn(2)-C6 fungal-type DNA-binding domain"/>
    <property type="match status" value="1"/>
</dbReference>
<dbReference type="InterPro" id="IPR007219">
    <property type="entry name" value="XnlR_reg_dom"/>
</dbReference>
<dbReference type="SUPFAM" id="SSF57701">
    <property type="entry name" value="Zn2/Cys6 DNA-binding domain"/>
    <property type="match status" value="1"/>
</dbReference>
<dbReference type="CDD" id="cd12148">
    <property type="entry name" value="fungal_TF_MHR"/>
    <property type="match status" value="1"/>
</dbReference>
<dbReference type="InterPro" id="IPR001138">
    <property type="entry name" value="Zn2Cys6_DnaBD"/>
</dbReference>
<feature type="compositionally biased region" description="Polar residues" evidence="5">
    <location>
        <begin position="1"/>
        <end position="18"/>
    </location>
</feature>
<keyword evidence="8" id="KW-1185">Reference proteome</keyword>
<dbReference type="GO" id="GO:0000981">
    <property type="term" value="F:DNA-binding transcription factor activity, RNA polymerase II-specific"/>
    <property type="evidence" value="ECO:0007669"/>
    <property type="project" value="InterPro"/>
</dbReference>
<feature type="compositionally biased region" description="Polar residues" evidence="5">
    <location>
        <begin position="673"/>
        <end position="684"/>
    </location>
</feature>
<feature type="compositionally biased region" description="Low complexity" evidence="5">
    <location>
        <begin position="92"/>
        <end position="102"/>
    </location>
</feature>
<evidence type="ECO:0000313" key="7">
    <source>
        <dbReference type="EMBL" id="CCX16672.1"/>
    </source>
</evidence>
<dbReference type="InterPro" id="IPR051127">
    <property type="entry name" value="Fungal_SecMet_Regulators"/>
</dbReference>
<dbReference type="CDD" id="cd00067">
    <property type="entry name" value="GAL4"/>
    <property type="match status" value="1"/>
</dbReference>
<dbReference type="SMART" id="SM00906">
    <property type="entry name" value="Fungal_trans"/>
    <property type="match status" value="1"/>
</dbReference>
<dbReference type="STRING" id="1076935.U4LBR8"/>
<dbReference type="Pfam" id="PF04082">
    <property type="entry name" value="Fungal_trans"/>
    <property type="match status" value="1"/>
</dbReference>
<feature type="region of interest" description="Disordered" evidence="5">
    <location>
        <begin position="1"/>
        <end position="21"/>
    </location>
</feature>
<evidence type="ECO:0000256" key="1">
    <source>
        <dbReference type="ARBA" id="ARBA00022723"/>
    </source>
</evidence>
<dbReference type="GO" id="GO:0006351">
    <property type="term" value="P:DNA-templated transcription"/>
    <property type="evidence" value="ECO:0007669"/>
    <property type="project" value="InterPro"/>
</dbReference>
<dbReference type="InterPro" id="IPR036864">
    <property type="entry name" value="Zn2-C6_fun-type_DNA-bd_sf"/>
</dbReference>
<reference evidence="7 8" key="1">
    <citation type="journal article" date="2013" name="PLoS Genet.">
        <title>The genome and development-dependent transcriptomes of Pyronema confluens: a window into fungal evolution.</title>
        <authorList>
            <person name="Traeger S."/>
            <person name="Altegoer F."/>
            <person name="Freitag M."/>
            <person name="Gabaldon T."/>
            <person name="Kempken F."/>
            <person name="Kumar A."/>
            <person name="Marcet-Houben M."/>
            <person name="Poggeler S."/>
            <person name="Stajich J.E."/>
            <person name="Nowrousian M."/>
        </authorList>
    </citation>
    <scope>NUCLEOTIDE SEQUENCE [LARGE SCALE GENOMIC DNA]</scope>
    <source>
        <strain evidence="8">CBS 100304</strain>
        <tissue evidence="7">Vegetative mycelium</tissue>
    </source>
</reference>
<feature type="region of interest" description="Disordered" evidence="5">
    <location>
        <begin position="632"/>
        <end position="653"/>
    </location>
</feature>
<proteinExistence type="predicted"/>
<evidence type="ECO:0000256" key="2">
    <source>
        <dbReference type="ARBA" id="ARBA00023015"/>
    </source>
</evidence>
<evidence type="ECO:0000256" key="5">
    <source>
        <dbReference type="SAM" id="MobiDB-lite"/>
    </source>
</evidence>
<dbReference type="PROSITE" id="PS50048">
    <property type="entry name" value="ZN2_CY6_FUNGAL_2"/>
    <property type="match status" value="1"/>
</dbReference>
<dbReference type="GO" id="GO:0005634">
    <property type="term" value="C:nucleus"/>
    <property type="evidence" value="ECO:0007669"/>
    <property type="project" value="TreeGrafter"/>
</dbReference>
<feature type="region of interest" description="Disordered" evidence="5">
    <location>
        <begin position="673"/>
        <end position="696"/>
    </location>
</feature>
<protein>
    <submittedName>
        <fullName evidence="7">Similar to Uncharacterized transcriptional regulatory protein C417.09c acc. no. O94490</fullName>
    </submittedName>
</protein>
<keyword evidence="2" id="KW-0805">Transcription regulation</keyword>
<feature type="region of interest" description="Disordered" evidence="5">
    <location>
        <begin position="148"/>
        <end position="168"/>
    </location>
</feature>
<gene>
    <name evidence="7" type="ORF">PCON_03413</name>
</gene>
<dbReference type="GO" id="GO:0008270">
    <property type="term" value="F:zinc ion binding"/>
    <property type="evidence" value="ECO:0007669"/>
    <property type="project" value="InterPro"/>
</dbReference>
<dbReference type="eggNOG" id="ENOG502RNV0">
    <property type="taxonomic scope" value="Eukaryota"/>
</dbReference>
<feature type="region of interest" description="Disordered" evidence="5">
    <location>
        <begin position="76"/>
        <end position="102"/>
    </location>
</feature>
<keyword evidence="4" id="KW-0539">Nucleus</keyword>
<feature type="domain" description="Zn(2)-C6 fungal-type" evidence="6">
    <location>
        <begin position="31"/>
        <end position="62"/>
    </location>
</feature>
<dbReference type="OrthoDB" id="2123952at2759"/>
<sequence>MLETIDQMSSPQQTNATTPVAVPQRLRTSKACEECRKRKIKCNGQSSITCDYCATKGLVCVYRSQARTRRRPNILMRTPAVPHSSGSGSGGDSTAADGLGDAAKSPLEGSVYAGVSATYAVDSPSRTLQLYYGPSSNFPMIQHINERLPKPDESDDESSREASSIEPLDKGLDRFQYGPIYFSKYSDQQEFSYPGGVDGVGVNESRANQASLESSLMFLTYEQASEFLGKFLQTLQKHMPFIQPDAAQDMLNAMFGKHPDVNSQYRDLDIGERGIMLAILAIGATLTDHSMTWGETLYQKARKLSDELDDVVNVHVCQLGLLLGHYNSICGKPNSVYLLVGAAMRKALAAGLHKEALTKGRRQESIDHYLAQERRFTFWSIYIFEVTISFGLGRPISVNDADITIPYPDGCPFFLTLVQLSRIYTKASKQLYSTKQGSLHALYQTALGLKAELDIFRSSLPCELSIGPDAIEAAKDSSEDVHRLFLNNWYYHLLILIFRPFLIFHAQWQRDHRVAVAETKEQISVSTRQLRERTPWLFTACDMCVSAAREGLLCLSKAVEKNDLVRRLAYNCFYIEGGAFLCIFNMLRDKEGRDEDRKAVMMAISAMEQMGGGRPGVISRRAIGRMLELVEAQKEQGNKEETTSPESMADPRGSVGAFELPSRSLDGMVAGTSSNSFTHGTNGANGDGMMMPGAQRDATQDPFLAPMVTEGLMDTTGFRDPQNQQPMDFNVGDLSFNFDIGNMDVDCWLEMNPYQDGSESLG</sequence>
<dbReference type="Proteomes" id="UP000018144">
    <property type="component" value="Unassembled WGS sequence"/>
</dbReference>
<feature type="compositionally biased region" description="Basic and acidic residues" evidence="5">
    <location>
        <begin position="148"/>
        <end position="160"/>
    </location>
</feature>
<dbReference type="PANTHER" id="PTHR47424">
    <property type="entry name" value="REGULATORY PROTEIN GAL4"/>
    <property type="match status" value="1"/>
</dbReference>
<dbReference type="AlphaFoldDB" id="U4LBR8"/>
<accession>U4LBR8</accession>
<evidence type="ECO:0000313" key="8">
    <source>
        <dbReference type="Proteomes" id="UP000018144"/>
    </source>
</evidence>
<feature type="compositionally biased region" description="Basic and acidic residues" evidence="5">
    <location>
        <begin position="632"/>
        <end position="642"/>
    </location>
</feature>
<dbReference type="PANTHER" id="PTHR47424:SF15">
    <property type="entry name" value="ZN(II)2CYS6 TRANSCRIPTION FACTOR (EUROFUNG)"/>
    <property type="match status" value="1"/>
</dbReference>
<dbReference type="GO" id="GO:0000435">
    <property type="term" value="P:positive regulation of transcription from RNA polymerase II promoter by galactose"/>
    <property type="evidence" value="ECO:0007669"/>
    <property type="project" value="TreeGrafter"/>
</dbReference>
<dbReference type="PROSITE" id="PS00463">
    <property type="entry name" value="ZN2_CY6_FUNGAL_1"/>
    <property type="match status" value="1"/>
</dbReference>
<organism evidence="7 8">
    <name type="scientific">Pyronema omphalodes (strain CBS 100304)</name>
    <name type="common">Pyronema confluens</name>
    <dbReference type="NCBI Taxonomy" id="1076935"/>
    <lineage>
        <taxon>Eukaryota</taxon>
        <taxon>Fungi</taxon>
        <taxon>Dikarya</taxon>
        <taxon>Ascomycota</taxon>
        <taxon>Pezizomycotina</taxon>
        <taxon>Pezizomycetes</taxon>
        <taxon>Pezizales</taxon>
        <taxon>Pyronemataceae</taxon>
        <taxon>Pyronema</taxon>
    </lineage>
</organism>
<name>U4LBR8_PYROM</name>
<dbReference type="Pfam" id="PF00172">
    <property type="entry name" value="Zn_clus"/>
    <property type="match status" value="1"/>
</dbReference>
<dbReference type="GO" id="GO:0000978">
    <property type="term" value="F:RNA polymerase II cis-regulatory region sequence-specific DNA binding"/>
    <property type="evidence" value="ECO:0007669"/>
    <property type="project" value="TreeGrafter"/>
</dbReference>
<evidence type="ECO:0000256" key="4">
    <source>
        <dbReference type="ARBA" id="ARBA00023242"/>
    </source>
</evidence>
<evidence type="ECO:0000259" key="6">
    <source>
        <dbReference type="PROSITE" id="PS50048"/>
    </source>
</evidence>
<keyword evidence="3" id="KW-0804">Transcription</keyword>
<keyword evidence="1" id="KW-0479">Metal-binding</keyword>